<evidence type="ECO:0000256" key="1">
    <source>
        <dbReference type="ARBA" id="ARBA00005705"/>
    </source>
</evidence>
<protein>
    <submittedName>
        <fullName evidence="3">Secernin-2 isoform X1</fullName>
    </submittedName>
</protein>
<dbReference type="AlphaFoldDB" id="A0AAJ7SGZ1"/>
<reference evidence="3" key="1">
    <citation type="submission" date="2025-08" db="UniProtKB">
        <authorList>
            <consortium name="RefSeq"/>
        </authorList>
    </citation>
    <scope>IDENTIFICATION</scope>
</reference>
<dbReference type="GO" id="GO:0070004">
    <property type="term" value="F:cysteine-type exopeptidase activity"/>
    <property type="evidence" value="ECO:0007669"/>
    <property type="project" value="InterPro"/>
</dbReference>
<keyword evidence="2" id="KW-1185">Reference proteome</keyword>
<evidence type="ECO:0000313" key="2">
    <source>
        <dbReference type="Proteomes" id="UP000694867"/>
    </source>
</evidence>
<name>A0AAJ7SGZ1_9ACAR</name>
<comment type="similarity">
    <text evidence="1">Belongs to the peptidase C69 family. Secernin subfamily.</text>
</comment>
<gene>
    <name evidence="3" type="primary">LOC100897406</name>
</gene>
<dbReference type="Gene3D" id="3.60.60.10">
    <property type="entry name" value="Penicillin V Acylase, Chain A"/>
    <property type="match status" value="1"/>
</dbReference>
<dbReference type="RefSeq" id="XP_028967871.1">
    <property type="nucleotide sequence ID" value="XM_029112038.1"/>
</dbReference>
<dbReference type="PANTHER" id="PTHR12994">
    <property type="entry name" value="SECERNIN"/>
    <property type="match status" value="1"/>
</dbReference>
<dbReference type="GeneID" id="100897406"/>
<dbReference type="PANTHER" id="PTHR12994:SF17">
    <property type="entry name" value="LD30995P"/>
    <property type="match status" value="1"/>
</dbReference>
<sequence length="436" mass="47723">MEIAVAIGQVHMCPVLRSPLSHFPVRPYQSSGKQLSMRRFASLSVKMPSHYPTSCDTFVVLAPAAAKDRVVFGKNSDRPQGEVQEVQYFPGATHEAGSKVKCTYIEIDQAESTYAVVLSKPVWMWGAEMGSNENGVVIGNEAVFTKVNPGGLKEKKLIGMDLVRLGLERGKSAREAVDVITTLLEKYGQGGPCSQAGDLFYHNSFIICDNQEAFVLETADAFWAAQKISSGYRNISNALTIETNFDLSSEDLKAKAQAAGFWDGTGDFSFASAFSDGDACPRYAAGKKLLEANASGEGNFGVNDMVSILRDKESEICRGVDAKHPTQGSQVSVLSKNGHSCHWFTGTPDPSMSVFKPFIFTEGVQNSKHIVAADGSTTLYNFHQKANHSAELNSLLRDLEQRCISEIDQILDCGAKPEELRELFKDACETEYKFYK</sequence>
<dbReference type="Proteomes" id="UP000694867">
    <property type="component" value="Unplaced"/>
</dbReference>
<dbReference type="Pfam" id="PF03577">
    <property type="entry name" value="Peptidase_C69"/>
    <property type="match status" value="1"/>
</dbReference>
<organism evidence="2 3">
    <name type="scientific">Galendromus occidentalis</name>
    <name type="common">western predatory mite</name>
    <dbReference type="NCBI Taxonomy" id="34638"/>
    <lineage>
        <taxon>Eukaryota</taxon>
        <taxon>Metazoa</taxon>
        <taxon>Ecdysozoa</taxon>
        <taxon>Arthropoda</taxon>
        <taxon>Chelicerata</taxon>
        <taxon>Arachnida</taxon>
        <taxon>Acari</taxon>
        <taxon>Parasitiformes</taxon>
        <taxon>Mesostigmata</taxon>
        <taxon>Gamasina</taxon>
        <taxon>Phytoseioidea</taxon>
        <taxon>Phytoseiidae</taxon>
        <taxon>Typhlodrominae</taxon>
        <taxon>Galendromus</taxon>
    </lineage>
</organism>
<accession>A0AAJ7SGZ1</accession>
<dbReference type="GO" id="GO:0016805">
    <property type="term" value="F:dipeptidase activity"/>
    <property type="evidence" value="ECO:0007669"/>
    <property type="project" value="InterPro"/>
</dbReference>
<dbReference type="InterPro" id="IPR005322">
    <property type="entry name" value="Peptidase_C69"/>
</dbReference>
<evidence type="ECO:0000313" key="3">
    <source>
        <dbReference type="RefSeq" id="XP_028967871.1"/>
    </source>
</evidence>
<proteinExistence type="inferred from homology"/>
<dbReference type="GO" id="GO:0006508">
    <property type="term" value="P:proteolysis"/>
    <property type="evidence" value="ECO:0007669"/>
    <property type="project" value="InterPro"/>
</dbReference>